<evidence type="ECO:0000313" key="3">
    <source>
        <dbReference type="Proteomes" id="UP000296201"/>
    </source>
</evidence>
<dbReference type="PROSITE" id="PS01097">
    <property type="entry name" value="HUPF_HYPC"/>
    <property type="match status" value="1"/>
</dbReference>
<dbReference type="PANTHER" id="PTHR35177">
    <property type="entry name" value="HYDROGENASE MATURATION FACTOR HYBG"/>
    <property type="match status" value="1"/>
</dbReference>
<dbReference type="SUPFAM" id="SSF159127">
    <property type="entry name" value="HupF/HypC-like"/>
    <property type="match status" value="1"/>
</dbReference>
<dbReference type="GO" id="GO:0005506">
    <property type="term" value="F:iron ion binding"/>
    <property type="evidence" value="ECO:0007669"/>
    <property type="project" value="TreeGrafter"/>
</dbReference>
<dbReference type="InterPro" id="IPR001109">
    <property type="entry name" value="Hydrogenase_HupF/HypC"/>
</dbReference>
<proteinExistence type="inferred from homology"/>
<dbReference type="EMBL" id="CP032096">
    <property type="protein sequence ID" value="QBZ82764.1"/>
    <property type="molecule type" value="Genomic_DNA"/>
</dbReference>
<dbReference type="RefSeq" id="WP_135795439.1">
    <property type="nucleotide sequence ID" value="NZ_CP032096.1"/>
</dbReference>
<evidence type="ECO:0000313" key="2">
    <source>
        <dbReference type="EMBL" id="QBZ82764.1"/>
    </source>
</evidence>
<dbReference type="AlphaFoldDB" id="A0A4V1C8Q9"/>
<dbReference type="PANTHER" id="PTHR35177:SF1">
    <property type="entry name" value="HYDROGENASE MATURATION FACTOR HYPC"/>
    <property type="match status" value="1"/>
</dbReference>
<gene>
    <name evidence="2" type="ORF">GHNINEIG_00800</name>
</gene>
<comment type="similarity">
    <text evidence="1">Belongs to the HupF/HypC family.</text>
</comment>
<evidence type="ECO:0000256" key="1">
    <source>
        <dbReference type="ARBA" id="ARBA00006018"/>
    </source>
</evidence>
<sequence length="100" mass="11002">MCIGVPMKILSCDELVAVCRNDEENRDETVDLSLIGTQKAGDWVLVFMGAAREVIEPDLLESVLQARKAMFAALNGGDVDAYFADLVGREPELPDFLKNK</sequence>
<dbReference type="GO" id="GO:0051604">
    <property type="term" value="P:protein maturation"/>
    <property type="evidence" value="ECO:0007669"/>
    <property type="project" value="TreeGrafter"/>
</dbReference>
<protein>
    <submittedName>
        <fullName evidence="2">HypC/HybG/HupF family hydrogenase formation chaperone</fullName>
    </submittedName>
</protein>
<organism evidence="2 3">
    <name type="scientific">Hydrogenovibrio crunogenus</name>
    <dbReference type="NCBI Taxonomy" id="39765"/>
    <lineage>
        <taxon>Bacteria</taxon>
        <taxon>Pseudomonadati</taxon>
        <taxon>Pseudomonadota</taxon>
        <taxon>Gammaproteobacteria</taxon>
        <taxon>Thiotrichales</taxon>
        <taxon>Piscirickettsiaceae</taxon>
        <taxon>Hydrogenovibrio</taxon>
    </lineage>
</organism>
<dbReference type="Pfam" id="PF01455">
    <property type="entry name" value="HupF_HypC"/>
    <property type="match status" value="1"/>
</dbReference>
<keyword evidence="3" id="KW-1185">Reference proteome</keyword>
<dbReference type="NCBIfam" id="TIGR00074">
    <property type="entry name" value="hypC_hupF"/>
    <property type="match status" value="1"/>
</dbReference>
<reference evidence="2 3" key="1">
    <citation type="submission" date="2018-08" db="EMBL/GenBank/DDBJ databases">
        <title>Horizontal acquisition of hydrogen conversion ability and other habitat adaptations in Hydrogenovibrio crunogenus strains.</title>
        <authorList>
            <person name="Gonnella G."/>
            <person name="Adam N."/>
            <person name="Perner M."/>
        </authorList>
    </citation>
    <scope>NUCLEOTIDE SEQUENCE [LARGE SCALE GENOMIC DNA]</scope>
    <source>
        <strain evidence="2 3">SP-41</strain>
    </source>
</reference>
<name>A0A4V1C8Q9_9GAMM</name>
<dbReference type="OrthoDB" id="9806017at2"/>
<dbReference type="PRINTS" id="PR00445">
    <property type="entry name" value="HUPFHYPC"/>
</dbReference>
<accession>A0A4V1C8Q9</accession>
<dbReference type="Gene3D" id="2.30.30.140">
    <property type="match status" value="1"/>
</dbReference>
<dbReference type="GO" id="GO:1902670">
    <property type="term" value="F:carbon dioxide binding"/>
    <property type="evidence" value="ECO:0007669"/>
    <property type="project" value="TreeGrafter"/>
</dbReference>
<dbReference type="InterPro" id="IPR019812">
    <property type="entry name" value="Hydgase_assmbl_chp_CS"/>
</dbReference>
<dbReference type="Proteomes" id="UP000296201">
    <property type="component" value="Chromosome"/>
</dbReference>